<name>A0AAD7FBE9_9AGAR</name>
<evidence type="ECO:0000313" key="1">
    <source>
        <dbReference type="EMBL" id="KAJ7613994.1"/>
    </source>
</evidence>
<dbReference type="Proteomes" id="UP001221142">
    <property type="component" value="Unassembled WGS sequence"/>
</dbReference>
<protein>
    <submittedName>
        <fullName evidence="1">Uncharacterized protein</fullName>
    </submittedName>
</protein>
<reference evidence="1" key="1">
    <citation type="submission" date="2023-03" db="EMBL/GenBank/DDBJ databases">
        <title>Massive genome expansion in bonnet fungi (Mycena s.s.) driven by repeated elements and novel gene families across ecological guilds.</title>
        <authorList>
            <consortium name="Lawrence Berkeley National Laboratory"/>
            <person name="Harder C.B."/>
            <person name="Miyauchi S."/>
            <person name="Viragh M."/>
            <person name="Kuo A."/>
            <person name="Thoen E."/>
            <person name="Andreopoulos B."/>
            <person name="Lu D."/>
            <person name="Skrede I."/>
            <person name="Drula E."/>
            <person name="Henrissat B."/>
            <person name="Morin E."/>
            <person name="Kohler A."/>
            <person name="Barry K."/>
            <person name="LaButti K."/>
            <person name="Morin E."/>
            <person name="Salamov A."/>
            <person name="Lipzen A."/>
            <person name="Mereny Z."/>
            <person name="Hegedus B."/>
            <person name="Baldrian P."/>
            <person name="Stursova M."/>
            <person name="Weitz H."/>
            <person name="Taylor A."/>
            <person name="Grigoriev I.V."/>
            <person name="Nagy L.G."/>
            <person name="Martin F."/>
            <person name="Kauserud H."/>
        </authorList>
    </citation>
    <scope>NUCLEOTIDE SEQUENCE</scope>
    <source>
        <strain evidence="1">9284</strain>
    </source>
</reference>
<keyword evidence="2" id="KW-1185">Reference proteome</keyword>
<dbReference type="AlphaFoldDB" id="A0AAD7FBE9"/>
<accession>A0AAD7FBE9</accession>
<gene>
    <name evidence="1" type="ORF">FB45DRAFT_1036117</name>
</gene>
<comment type="caution">
    <text evidence="1">The sequence shown here is derived from an EMBL/GenBank/DDBJ whole genome shotgun (WGS) entry which is preliminary data.</text>
</comment>
<sequence>MRPSRSTPCHLEHLRIRSGDDSAFWIRLLDSGCVRDIVRLDIFFPRPLELLQALANSDLVPNLSILAIRVRGTGNTDIELVHRMLAARKPTVRTESFKRWEWDFPERDDLEGGLDVVFLE</sequence>
<organism evidence="1 2">
    <name type="scientific">Roridomyces roridus</name>
    <dbReference type="NCBI Taxonomy" id="1738132"/>
    <lineage>
        <taxon>Eukaryota</taxon>
        <taxon>Fungi</taxon>
        <taxon>Dikarya</taxon>
        <taxon>Basidiomycota</taxon>
        <taxon>Agaricomycotina</taxon>
        <taxon>Agaricomycetes</taxon>
        <taxon>Agaricomycetidae</taxon>
        <taxon>Agaricales</taxon>
        <taxon>Marasmiineae</taxon>
        <taxon>Mycenaceae</taxon>
        <taxon>Roridomyces</taxon>
    </lineage>
</organism>
<evidence type="ECO:0000313" key="2">
    <source>
        <dbReference type="Proteomes" id="UP001221142"/>
    </source>
</evidence>
<dbReference type="EMBL" id="JARKIF010000027">
    <property type="protein sequence ID" value="KAJ7613994.1"/>
    <property type="molecule type" value="Genomic_DNA"/>
</dbReference>
<proteinExistence type="predicted"/>